<accession>Q4TFU5</accession>
<dbReference type="AlphaFoldDB" id="Q4TFU5"/>
<sequence length="96" mass="10496">AVAVWRRTIDGDHGEETPSVPGDQSPPAAREEPVLTGQHAHPAQLEEETAAALLCHAHCHAPRTIHGVLGIRPSKTRPHHDETAIRPRPPQLHLIF</sequence>
<evidence type="ECO:0000256" key="1">
    <source>
        <dbReference type="SAM" id="MobiDB-lite"/>
    </source>
</evidence>
<proteinExistence type="predicted"/>
<dbReference type="EMBL" id="CAAE01004199">
    <property type="protein sequence ID" value="CAF88237.1"/>
    <property type="molecule type" value="Genomic_DNA"/>
</dbReference>
<gene>
    <name evidence="2" type="ORF">GSTENG00001456001</name>
</gene>
<protein>
    <submittedName>
        <fullName evidence="2">(spotted green pufferfish) hypothetical protein</fullName>
    </submittedName>
</protein>
<feature type="region of interest" description="Disordered" evidence="1">
    <location>
        <begin position="1"/>
        <end position="41"/>
    </location>
</feature>
<feature type="non-terminal residue" evidence="2">
    <location>
        <position position="1"/>
    </location>
</feature>
<organism evidence="2">
    <name type="scientific">Tetraodon nigroviridis</name>
    <name type="common">Spotted green pufferfish</name>
    <name type="synonym">Chelonodon nigroviridis</name>
    <dbReference type="NCBI Taxonomy" id="99883"/>
    <lineage>
        <taxon>Eukaryota</taxon>
        <taxon>Metazoa</taxon>
        <taxon>Chordata</taxon>
        <taxon>Craniata</taxon>
        <taxon>Vertebrata</taxon>
        <taxon>Euteleostomi</taxon>
        <taxon>Actinopterygii</taxon>
        <taxon>Neopterygii</taxon>
        <taxon>Teleostei</taxon>
        <taxon>Neoteleostei</taxon>
        <taxon>Acanthomorphata</taxon>
        <taxon>Eupercaria</taxon>
        <taxon>Tetraodontiformes</taxon>
        <taxon>Tetradontoidea</taxon>
        <taxon>Tetraodontidae</taxon>
        <taxon>Tetraodon</taxon>
    </lineage>
</organism>
<reference evidence="2" key="2">
    <citation type="submission" date="2004-02" db="EMBL/GenBank/DDBJ databases">
        <authorList>
            <consortium name="Genoscope"/>
            <consortium name="Whitehead Institute Centre for Genome Research"/>
        </authorList>
    </citation>
    <scope>NUCLEOTIDE SEQUENCE</scope>
</reference>
<feature type="compositionally biased region" description="Basic and acidic residues" evidence="1">
    <location>
        <begin position="7"/>
        <end position="16"/>
    </location>
</feature>
<comment type="caution">
    <text evidence="2">The sequence shown here is derived from an EMBL/GenBank/DDBJ whole genome shotgun (WGS) entry which is preliminary data.</text>
</comment>
<evidence type="ECO:0000313" key="2">
    <source>
        <dbReference type="EMBL" id="CAF88237.1"/>
    </source>
</evidence>
<dbReference type="OrthoDB" id="10552695at2759"/>
<name>Q4TFU5_TETNG</name>
<dbReference type="KEGG" id="tng:GSTEN00001456G001"/>
<feature type="region of interest" description="Disordered" evidence="1">
    <location>
        <begin position="68"/>
        <end position="89"/>
    </location>
</feature>
<reference evidence="2" key="1">
    <citation type="journal article" date="2004" name="Nature">
        <title>Genome duplication in the teleost fish Tetraodon nigroviridis reveals the early vertebrate proto-karyotype.</title>
        <authorList>
            <person name="Jaillon O."/>
            <person name="Aury J.-M."/>
            <person name="Brunet F."/>
            <person name="Petit J.-L."/>
            <person name="Stange-Thomann N."/>
            <person name="Mauceli E."/>
            <person name="Bouneau L."/>
            <person name="Fischer C."/>
            <person name="Ozouf-Costaz C."/>
            <person name="Bernot A."/>
            <person name="Nicaud S."/>
            <person name="Jaffe D."/>
            <person name="Fisher S."/>
            <person name="Lutfalla G."/>
            <person name="Dossat C."/>
            <person name="Segurens B."/>
            <person name="Dasilva C."/>
            <person name="Salanoubat M."/>
            <person name="Levy M."/>
            <person name="Boudet N."/>
            <person name="Castellano S."/>
            <person name="Anthouard V."/>
            <person name="Jubin C."/>
            <person name="Castelli V."/>
            <person name="Katinka M."/>
            <person name="Vacherie B."/>
            <person name="Biemont C."/>
            <person name="Skalli Z."/>
            <person name="Cattolico L."/>
            <person name="Poulain J."/>
            <person name="De Berardinis V."/>
            <person name="Cruaud C."/>
            <person name="Duprat S."/>
            <person name="Brottier P."/>
            <person name="Coutanceau J.-P."/>
            <person name="Gouzy J."/>
            <person name="Parra G."/>
            <person name="Lardier G."/>
            <person name="Chapple C."/>
            <person name="McKernan K.J."/>
            <person name="McEwan P."/>
            <person name="Bosak S."/>
            <person name="Kellis M."/>
            <person name="Volff J.-N."/>
            <person name="Guigo R."/>
            <person name="Zody M.C."/>
            <person name="Mesirov J."/>
            <person name="Lindblad-Toh K."/>
            <person name="Birren B."/>
            <person name="Nusbaum C."/>
            <person name="Kahn D."/>
            <person name="Robinson-Rechavi M."/>
            <person name="Laudet V."/>
            <person name="Schachter V."/>
            <person name="Quetier F."/>
            <person name="Saurin W."/>
            <person name="Scarpelli C."/>
            <person name="Wincker P."/>
            <person name="Lander E.S."/>
            <person name="Weissenbach J."/>
            <person name="Roest Crollius H."/>
        </authorList>
    </citation>
    <scope>NUCLEOTIDE SEQUENCE [LARGE SCALE GENOMIC DNA]</scope>
</reference>